<evidence type="ECO:0000256" key="1">
    <source>
        <dbReference type="SAM" id="MobiDB-lite"/>
    </source>
</evidence>
<feature type="region of interest" description="Disordered" evidence="1">
    <location>
        <begin position="1"/>
        <end position="20"/>
    </location>
</feature>
<gene>
    <name evidence="2" type="ORF">SEA_REM711_81</name>
</gene>
<accession>A0A2K9VF55</accession>
<sequence>MKNKTQTCPGSGAKAERQNGPWRGICPNCGKQVQVKLDGTFRRHGVTREQMEAWRQQRRDETGARIVCPWCPHILDDHDEDGCDHVIEVGGYEYICNCGQTPNEITDYLHEAMVVI</sequence>
<dbReference type="Proteomes" id="UP000241185">
    <property type="component" value="Segment"/>
</dbReference>
<evidence type="ECO:0000313" key="2">
    <source>
        <dbReference type="EMBL" id="AUV60859.1"/>
    </source>
</evidence>
<dbReference type="EMBL" id="MG770216">
    <property type="protein sequence ID" value="AUV60859.1"/>
    <property type="molecule type" value="Genomic_DNA"/>
</dbReference>
<reference evidence="3" key="1">
    <citation type="submission" date="2018-01" db="EMBL/GenBank/DDBJ databases">
        <authorList>
            <person name="Gatt S.M."/>
            <person name="Isern S."/>
            <person name="Jenkins M."/>
            <person name="Tan A.L."/>
            <person name="Michael S.F."/>
            <person name="Moore R.E."/>
            <person name="Ware V.C."/>
            <person name="Garlena R.A."/>
            <person name="Russell D.A."/>
            <person name="Pope W.H."/>
            <person name="Jacobs-Sera D."/>
            <person name="Hendrix R.W."/>
            <person name="Hatfull G.F."/>
        </authorList>
    </citation>
    <scope>NUCLEOTIDE SEQUENCE [LARGE SCALE GENOMIC DNA]</scope>
</reference>
<protein>
    <submittedName>
        <fullName evidence="2">Uncharacterized protein</fullName>
    </submittedName>
</protein>
<name>A0A2K9VF55_9CAUD</name>
<evidence type="ECO:0000313" key="3">
    <source>
        <dbReference type="Proteomes" id="UP000241185"/>
    </source>
</evidence>
<keyword evidence="3" id="KW-1185">Reference proteome</keyword>
<organism evidence="2 3">
    <name type="scientific">Mycobacterium phage Rem711</name>
    <dbReference type="NCBI Taxonomy" id="2079285"/>
    <lineage>
        <taxon>Viruses</taxon>
        <taxon>Duplodnaviria</taxon>
        <taxon>Heunggongvirae</taxon>
        <taxon>Uroviricota</taxon>
        <taxon>Caudoviricetes</taxon>
        <taxon>Trigintaduovirus</taxon>
        <taxon>Trigintaduovirus rem711</taxon>
    </lineage>
</organism>
<proteinExistence type="predicted"/>